<dbReference type="Proteomes" id="UP000653644">
    <property type="component" value="Unassembled WGS sequence"/>
</dbReference>
<protein>
    <submittedName>
        <fullName evidence="1">Uncharacterized protein</fullName>
    </submittedName>
</protein>
<organism evidence="1 2">
    <name type="scientific">Streptomyces canarius</name>
    <dbReference type="NCBI Taxonomy" id="285453"/>
    <lineage>
        <taxon>Bacteria</taxon>
        <taxon>Bacillati</taxon>
        <taxon>Actinomycetota</taxon>
        <taxon>Actinomycetes</taxon>
        <taxon>Kitasatosporales</taxon>
        <taxon>Streptomycetaceae</taxon>
        <taxon>Streptomyces</taxon>
    </lineage>
</organism>
<proteinExistence type="predicted"/>
<dbReference type="EMBL" id="BMVN01000069">
    <property type="protein sequence ID" value="GHA69449.1"/>
    <property type="molecule type" value="Genomic_DNA"/>
</dbReference>
<name>A0ABQ3DC00_9ACTN</name>
<evidence type="ECO:0000313" key="1">
    <source>
        <dbReference type="EMBL" id="GHA69449.1"/>
    </source>
</evidence>
<keyword evidence="2" id="KW-1185">Reference proteome</keyword>
<gene>
    <name evidence="1" type="ORF">GCM10010345_86230</name>
</gene>
<sequence>MSTRRTTCCCGTCWTCTPTRRSRSARGDRFRVITTPRGHHKGPDPEAVLVDGGKVAFSYQKHLDAPTHRQRALAAMHTEIQPQVNTCSQSRKASHTLVSHESGRPPAPDDTLVSYFRGPRFHDIAMKFVQAAGGFDAVDPTAEASSALSAISLNGPAG</sequence>
<reference evidence="2" key="1">
    <citation type="journal article" date="2019" name="Int. J. Syst. Evol. Microbiol.">
        <title>The Global Catalogue of Microorganisms (GCM) 10K type strain sequencing project: providing services to taxonomists for standard genome sequencing and annotation.</title>
        <authorList>
            <consortium name="The Broad Institute Genomics Platform"/>
            <consortium name="The Broad Institute Genome Sequencing Center for Infectious Disease"/>
            <person name="Wu L."/>
            <person name="Ma J."/>
        </authorList>
    </citation>
    <scope>NUCLEOTIDE SEQUENCE [LARGE SCALE GENOMIC DNA]</scope>
    <source>
        <strain evidence="2">JCM 4733</strain>
    </source>
</reference>
<comment type="caution">
    <text evidence="1">The sequence shown here is derived from an EMBL/GenBank/DDBJ whole genome shotgun (WGS) entry which is preliminary data.</text>
</comment>
<evidence type="ECO:0000313" key="2">
    <source>
        <dbReference type="Proteomes" id="UP000653644"/>
    </source>
</evidence>
<accession>A0ABQ3DC00</accession>